<dbReference type="InterPro" id="IPR011989">
    <property type="entry name" value="ARM-like"/>
</dbReference>
<dbReference type="Gene3D" id="1.25.10.10">
    <property type="entry name" value="Leucine-rich Repeat Variant"/>
    <property type="match status" value="1"/>
</dbReference>
<organism evidence="1 2">
    <name type="scientific">Halomonas salifodinae</name>
    <dbReference type="NCBI Taxonomy" id="438745"/>
    <lineage>
        <taxon>Bacteria</taxon>
        <taxon>Pseudomonadati</taxon>
        <taxon>Pseudomonadota</taxon>
        <taxon>Gammaproteobacteria</taxon>
        <taxon>Oceanospirillales</taxon>
        <taxon>Halomonadaceae</taxon>
        <taxon>Halomonas</taxon>
    </lineage>
</organism>
<evidence type="ECO:0000313" key="2">
    <source>
        <dbReference type="Proteomes" id="UP001596411"/>
    </source>
</evidence>
<reference evidence="2" key="1">
    <citation type="journal article" date="2019" name="Int. J. Syst. Evol. Microbiol.">
        <title>The Global Catalogue of Microorganisms (GCM) 10K type strain sequencing project: providing services to taxonomists for standard genome sequencing and annotation.</title>
        <authorList>
            <consortium name="The Broad Institute Genomics Platform"/>
            <consortium name="The Broad Institute Genome Sequencing Center for Infectious Disease"/>
            <person name="Wu L."/>
            <person name="Ma J."/>
        </authorList>
    </citation>
    <scope>NUCLEOTIDE SEQUENCE [LARGE SCALE GENOMIC DNA]</scope>
    <source>
        <strain evidence="2">CGMCC 1.13666</strain>
    </source>
</reference>
<dbReference type="EMBL" id="JBHSZP010000036">
    <property type="protein sequence ID" value="MFC7091388.1"/>
    <property type="molecule type" value="Genomic_DNA"/>
</dbReference>
<sequence>MDVRVPAIISQAVDQHAEEAPFLWLLRDGAVVAPHYSLVDLTKLDNRVEAHLDGLRIAGDAGWAACDKQLQYQEPGEVFAAAVLALESGEAAWIRRVYEVVGAAPETQRGLVSAFGWVDRAWWRGEVRDLLVAESPFWRRLGLAAAATQRVDPGPVLLESLQAESPMLRATALRVAGSLGRTDLLPVLQAQLTSDDDAVRFSAAWAATLLGDRGAALRQALAFVEADHPRFAAPALGVALRALPPSEGQQWLGHFARQPQTLRHAVVVCGILGDPVNIPWLLEQMGIPEIARVAGESFTLITGVDLAEEELEGEWPEGFAAGPTENPEDTGVAMDPDEDLPWPEAALVAAWWTRHQAAFRSGQRYLLGRPLAPEHLQWVLGHGMQRQRVAAALERKLLSPGEPLFETRARGNAQQQGLGLPIQGA</sequence>
<gene>
    <name evidence="1" type="ORF">ACFQH5_17725</name>
</gene>
<dbReference type="NCBIfam" id="TIGR02270">
    <property type="entry name" value="TIGR02270 family protein"/>
    <property type="match status" value="1"/>
</dbReference>
<evidence type="ECO:0000313" key="1">
    <source>
        <dbReference type="EMBL" id="MFC7091388.1"/>
    </source>
</evidence>
<comment type="caution">
    <text evidence="1">The sequence shown here is derived from an EMBL/GenBank/DDBJ whole genome shotgun (WGS) entry which is preliminary data.</text>
</comment>
<dbReference type="Pfam" id="PF13646">
    <property type="entry name" value="HEAT_2"/>
    <property type="match status" value="1"/>
</dbReference>
<name>A0ABW2F2W0_9GAMM</name>
<dbReference type="Proteomes" id="UP001596411">
    <property type="component" value="Unassembled WGS sequence"/>
</dbReference>
<dbReference type="RefSeq" id="WP_346063834.1">
    <property type="nucleotide sequence ID" value="NZ_BAAADR010000022.1"/>
</dbReference>
<accession>A0ABW2F2W0</accession>
<dbReference type="InterPro" id="IPR011959">
    <property type="entry name" value="CHP02270"/>
</dbReference>
<proteinExistence type="predicted"/>
<dbReference type="SUPFAM" id="SSF48371">
    <property type="entry name" value="ARM repeat"/>
    <property type="match status" value="1"/>
</dbReference>
<protein>
    <submittedName>
        <fullName evidence="1">TIGR02270 family protein</fullName>
    </submittedName>
</protein>
<keyword evidence="2" id="KW-1185">Reference proteome</keyword>
<dbReference type="InterPro" id="IPR016024">
    <property type="entry name" value="ARM-type_fold"/>
</dbReference>